<dbReference type="Pfam" id="PF03629">
    <property type="entry name" value="SASA"/>
    <property type="match status" value="1"/>
</dbReference>
<dbReference type="InterPro" id="IPR039329">
    <property type="entry name" value="SIAE"/>
</dbReference>
<dbReference type="InterPro" id="IPR005181">
    <property type="entry name" value="SASA"/>
</dbReference>
<comment type="caution">
    <text evidence="3">The sequence shown here is derived from an EMBL/GenBank/DDBJ whole genome shotgun (WGS) entry which is preliminary data.</text>
</comment>
<reference evidence="3" key="1">
    <citation type="submission" date="2019-03" db="EMBL/GenBank/DDBJ databases">
        <title>Single cell metagenomics reveals metabolic interactions within the superorganism composed of flagellate Streblomastix strix and complex community of Bacteroidetes bacteria on its surface.</title>
        <authorList>
            <person name="Treitli S.C."/>
            <person name="Kolisko M."/>
            <person name="Husnik F."/>
            <person name="Keeling P."/>
            <person name="Hampl V."/>
        </authorList>
    </citation>
    <scope>NUCLEOTIDE SEQUENCE</scope>
    <source>
        <strain evidence="3">STM</strain>
    </source>
</reference>
<feature type="domain" description="Sialate O-acetylesterase" evidence="2">
    <location>
        <begin position="112"/>
        <end position="346"/>
    </location>
</feature>
<dbReference type="InterPro" id="IPR036514">
    <property type="entry name" value="SGNH_hydro_sf"/>
</dbReference>
<dbReference type="EMBL" id="SNRY01000247">
    <property type="protein sequence ID" value="KAA6343868.1"/>
    <property type="molecule type" value="Genomic_DNA"/>
</dbReference>
<name>A0A5J4SDB2_9ZZZZ</name>
<dbReference type="PANTHER" id="PTHR22901">
    <property type="entry name" value="SIALATE O-ACETYLESTERASE"/>
    <property type="match status" value="1"/>
</dbReference>
<dbReference type="SUPFAM" id="SSF52266">
    <property type="entry name" value="SGNH hydrolase"/>
    <property type="match status" value="1"/>
</dbReference>
<organism evidence="3">
    <name type="scientific">termite gut metagenome</name>
    <dbReference type="NCBI Taxonomy" id="433724"/>
    <lineage>
        <taxon>unclassified sequences</taxon>
        <taxon>metagenomes</taxon>
        <taxon>organismal metagenomes</taxon>
    </lineage>
</organism>
<dbReference type="Gene3D" id="3.40.50.1110">
    <property type="entry name" value="SGNH hydrolase"/>
    <property type="match status" value="1"/>
</dbReference>
<evidence type="ECO:0000259" key="2">
    <source>
        <dbReference type="Pfam" id="PF03629"/>
    </source>
</evidence>
<proteinExistence type="predicted"/>
<dbReference type="AlphaFoldDB" id="A0A5J4SDB2"/>
<gene>
    <name evidence="3" type="ORF">EZS27_008467</name>
</gene>
<keyword evidence="1" id="KW-0378">Hydrolase</keyword>
<evidence type="ECO:0000256" key="1">
    <source>
        <dbReference type="ARBA" id="ARBA00022801"/>
    </source>
</evidence>
<dbReference type="PANTHER" id="PTHR22901:SF0">
    <property type="entry name" value="SIALATE O-ACETYLESTERASE"/>
    <property type="match status" value="1"/>
</dbReference>
<sequence length="473" mass="52542">MNNIQLIRCYYTVLLLATVAAFQVRAEVKLPSIFGDNMVLQQQSQVAVWGWAKANASVKVTGSWNNKSYSAQSDSKGYWKVKVQTPVAGFKPYTLTISDGKAVTLKNVLIGEVWACSGQSNMEMPMKGWVAPVTGGPDDIIHSTNQGIRCFTVEKASTTKPQDDCKGQWEVANPQTVPFFTATGYYFGRLINSVLNVPVGLIHTSWGGSRIEAWMTPASLKDIPEKPIPATDADIKIQNGSPAVLYNGMLNPIVGFGIRGAIWYQGESNKNEPDLYVKMFDRMVREWRNIWGVGEFPFYYCQIAPYNYGGWHPNSGYIREAQSKGMLTPNTGMAVLMDADSPDDIHPVKKKDAGERLALWALAKTYGLDKIYYRSPEYKSLTVEGRVAIVSFDLFGANTLIDRGRELRNFTLAGKDKHFHSAKAALSGNKVYLFAPNVPEPVAVRYCWDDTSATELFSVEGNLPVSSFRTDSW</sequence>
<protein>
    <recommendedName>
        <fullName evidence="2">Sialate O-acetylesterase domain-containing protein</fullName>
    </recommendedName>
</protein>
<accession>A0A5J4SDB2</accession>
<dbReference type="GO" id="GO:0005975">
    <property type="term" value="P:carbohydrate metabolic process"/>
    <property type="evidence" value="ECO:0007669"/>
    <property type="project" value="TreeGrafter"/>
</dbReference>
<evidence type="ECO:0000313" key="3">
    <source>
        <dbReference type="EMBL" id="KAA6343868.1"/>
    </source>
</evidence>
<dbReference type="GO" id="GO:0001681">
    <property type="term" value="F:sialate O-acetylesterase activity"/>
    <property type="evidence" value="ECO:0007669"/>
    <property type="project" value="InterPro"/>
</dbReference>